<proteinExistence type="predicted"/>
<dbReference type="InParanoid" id="A0A165FB30"/>
<organism evidence="1 2">
    <name type="scientific">Calocera cornea HHB12733</name>
    <dbReference type="NCBI Taxonomy" id="1353952"/>
    <lineage>
        <taxon>Eukaryota</taxon>
        <taxon>Fungi</taxon>
        <taxon>Dikarya</taxon>
        <taxon>Basidiomycota</taxon>
        <taxon>Agaricomycotina</taxon>
        <taxon>Dacrymycetes</taxon>
        <taxon>Dacrymycetales</taxon>
        <taxon>Dacrymycetaceae</taxon>
        <taxon>Calocera</taxon>
    </lineage>
</organism>
<evidence type="ECO:0000313" key="2">
    <source>
        <dbReference type="Proteomes" id="UP000076842"/>
    </source>
</evidence>
<dbReference type="OrthoDB" id="3044295at2759"/>
<dbReference type="AlphaFoldDB" id="A0A165FB30"/>
<feature type="non-terminal residue" evidence="1">
    <location>
        <position position="1"/>
    </location>
</feature>
<protein>
    <submittedName>
        <fullName evidence="1">Uncharacterized protein</fullName>
    </submittedName>
</protein>
<dbReference type="EMBL" id="KV423977">
    <property type="protein sequence ID" value="KZT56496.1"/>
    <property type="molecule type" value="Genomic_DNA"/>
</dbReference>
<sequence>VFDLFGVEFALFRFQVQVVFSKDLEHLSHSSTLIDEFAKDVVHHGLEGAGAVDQAEKHHERFEQAAICSKCCLPLISLFDPDIVVTPS</sequence>
<gene>
    <name evidence="1" type="ORF">CALCODRAFT_421219</name>
</gene>
<accession>A0A165FB30</accession>
<reference evidence="1 2" key="1">
    <citation type="journal article" date="2016" name="Mol. Biol. Evol.">
        <title>Comparative Genomics of Early-Diverging Mushroom-Forming Fungi Provides Insights into the Origins of Lignocellulose Decay Capabilities.</title>
        <authorList>
            <person name="Nagy L.G."/>
            <person name="Riley R."/>
            <person name="Tritt A."/>
            <person name="Adam C."/>
            <person name="Daum C."/>
            <person name="Floudas D."/>
            <person name="Sun H."/>
            <person name="Yadav J.S."/>
            <person name="Pangilinan J."/>
            <person name="Larsson K.H."/>
            <person name="Matsuura K."/>
            <person name="Barry K."/>
            <person name="Labutti K."/>
            <person name="Kuo R."/>
            <person name="Ohm R.A."/>
            <person name="Bhattacharya S.S."/>
            <person name="Shirouzu T."/>
            <person name="Yoshinaga Y."/>
            <person name="Martin F.M."/>
            <person name="Grigoriev I.V."/>
            <person name="Hibbett D.S."/>
        </authorList>
    </citation>
    <scope>NUCLEOTIDE SEQUENCE [LARGE SCALE GENOMIC DNA]</scope>
    <source>
        <strain evidence="1 2">HHB12733</strain>
    </source>
</reference>
<feature type="non-terminal residue" evidence="1">
    <location>
        <position position="88"/>
    </location>
</feature>
<keyword evidence="2" id="KW-1185">Reference proteome</keyword>
<evidence type="ECO:0000313" key="1">
    <source>
        <dbReference type="EMBL" id="KZT56496.1"/>
    </source>
</evidence>
<dbReference type="Proteomes" id="UP000076842">
    <property type="component" value="Unassembled WGS sequence"/>
</dbReference>
<name>A0A165FB30_9BASI</name>